<reference evidence="8" key="1">
    <citation type="submission" date="2021-06" db="EMBL/GenBank/DDBJ databases">
        <title>Elioraea tepida, sp. nov., a moderately thermophilic aerobic anoxygenic phototrophic bacterium isolated from an alkaline siliceous hot spring mat community in Yellowstone National Park, WY, USA.</title>
        <authorList>
            <person name="Saini M.K."/>
            <person name="Yoshida S."/>
            <person name="Sebastian A."/>
            <person name="Hirose S."/>
            <person name="Hara E."/>
            <person name="Tamaki H."/>
            <person name="Soulier N.T."/>
            <person name="Albert I."/>
            <person name="Hanada S."/>
            <person name="Bryant D.A."/>
            <person name="Tank M."/>
        </authorList>
    </citation>
    <scope>NUCLEOTIDE SEQUENCE</scope>
    <source>
        <strain evidence="8">MS-P2</strain>
    </source>
</reference>
<dbReference type="Pfam" id="PF02754">
    <property type="entry name" value="CCG"/>
    <property type="match status" value="2"/>
</dbReference>
<dbReference type="InterPro" id="IPR017900">
    <property type="entry name" value="4Fe4S_Fe_S_CS"/>
</dbReference>
<protein>
    <recommendedName>
        <fullName evidence="6">Glycolate oxidase iron-sulfur subunit</fullName>
        <ecNumber evidence="6">1.1.99.14</ecNumber>
    </recommendedName>
</protein>
<keyword evidence="1 6" id="KW-0004">4Fe-4S</keyword>
<dbReference type="FunFam" id="1.10.1060.10:FF:000012">
    <property type="entry name" value="Glycolate oxidase iron-sulfur subunit"/>
    <property type="match status" value="1"/>
</dbReference>
<name>A0A975U3P5_9PROT</name>
<comment type="function">
    <text evidence="6">Component of a complex that catalyzes the oxidation of glycolate to glyoxylate.</text>
</comment>
<accession>A0A975U3P5</accession>
<evidence type="ECO:0000256" key="5">
    <source>
        <dbReference type="ARBA" id="ARBA00023014"/>
    </source>
</evidence>
<evidence type="ECO:0000256" key="2">
    <source>
        <dbReference type="ARBA" id="ARBA00022723"/>
    </source>
</evidence>
<keyword evidence="2 6" id="KW-0479">Metal-binding</keyword>
<keyword evidence="6" id="KW-0813">Transport</keyword>
<evidence type="ECO:0000313" key="8">
    <source>
        <dbReference type="EMBL" id="QXM24486.1"/>
    </source>
</evidence>
<dbReference type="PIRSF" id="PIRSF000139">
    <property type="entry name" value="Glc_ox_4Fe-4S"/>
    <property type="match status" value="1"/>
</dbReference>
<dbReference type="NCBIfam" id="NF008434">
    <property type="entry name" value="PRK11274.1"/>
    <property type="match status" value="1"/>
</dbReference>
<evidence type="ECO:0000256" key="6">
    <source>
        <dbReference type="PIRNR" id="PIRNR000139"/>
    </source>
</evidence>
<dbReference type="GO" id="GO:0051539">
    <property type="term" value="F:4 iron, 4 sulfur cluster binding"/>
    <property type="evidence" value="ECO:0007669"/>
    <property type="project" value="UniProtKB-KW"/>
</dbReference>
<sequence>MQTSFTTEQLRDADTAEANRILRTCVHCGLCTATCPTFLLLGDELDSPRGRIYLIKDMLENNRPATAEVVQHIDRCLSCLSCMTTCPSSVHYMHLIDHARRHVEETFERPVPERLVRSLLATVLPRVWMFRLAVLVASIVKPVGRFLPGRGPFAQRLRAMLALAPSRVPSPSAVERPGVHPAAGRRRFRMALLAGCAQQVLAPEINEATIRLLTRLGVEVVVPKGAGCCGALVHHMRRHEAAIAAAKRNVAAWWAEVEGEGLDAIVINASGCGTTVKNYGYMLREEPGWAEKATKISALAKDITEVLEMVGYAPTRAAPPLRVTYHAACSMQHGQRLTALPKALLKRAGFAVADPPEGHICCGSAGTYNLLQPEIAAQLRERKLANIAATRPDVVVTGNIGCISQLSGGPVPVIHSVLLLDWMSGGPVPAALCAHPAVGKAALVEHPASG</sequence>
<evidence type="ECO:0000259" key="7">
    <source>
        <dbReference type="PROSITE" id="PS51379"/>
    </source>
</evidence>
<keyword evidence="3" id="KW-0677">Repeat</keyword>
<dbReference type="InterPro" id="IPR012257">
    <property type="entry name" value="Glc_ox_4Fe-4S"/>
</dbReference>
<dbReference type="AlphaFoldDB" id="A0A975U3P5"/>
<dbReference type="GO" id="GO:0019154">
    <property type="term" value="F:glycolate dehydrogenase activity"/>
    <property type="evidence" value="ECO:0007669"/>
    <property type="project" value="UniProtKB-EC"/>
</dbReference>
<dbReference type="PROSITE" id="PS51379">
    <property type="entry name" value="4FE4S_FER_2"/>
    <property type="match status" value="2"/>
</dbReference>
<dbReference type="Proteomes" id="UP000694001">
    <property type="component" value="Chromosome"/>
</dbReference>
<proteinExistence type="predicted"/>
<keyword evidence="8" id="KW-0560">Oxidoreductase</keyword>
<dbReference type="PANTHER" id="PTHR32479:SF17">
    <property type="entry name" value="GLYCOLATE OXIDASE IRON-SULFUR SUBUNIT"/>
    <property type="match status" value="1"/>
</dbReference>
<dbReference type="PANTHER" id="PTHR32479">
    <property type="entry name" value="GLYCOLATE OXIDASE IRON-SULFUR SUBUNIT"/>
    <property type="match status" value="1"/>
</dbReference>
<dbReference type="PROSITE" id="PS00198">
    <property type="entry name" value="4FE4S_FER_1"/>
    <property type="match status" value="2"/>
</dbReference>
<keyword evidence="5 6" id="KW-0411">Iron-sulfur</keyword>
<evidence type="ECO:0000256" key="3">
    <source>
        <dbReference type="ARBA" id="ARBA00022737"/>
    </source>
</evidence>
<dbReference type="InterPro" id="IPR004017">
    <property type="entry name" value="Cys_rich_dom"/>
</dbReference>
<evidence type="ECO:0000256" key="4">
    <source>
        <dbReference type="ARBA" id="ARBA00023004"/>
    </source>
</evidence>
<dbReference type="EC" id="1.1.99.14" evidence="6"/>
<organism evidence="8 9">
    <name type="scientific">Elioraea tepida</name>
    <dbReference type="NCBI Taxonomy" id="2843330"/>
    <lineage>
        <taxon>Bacteria</taxon>
        <taxon>Pseudomonadati</taxon>
        <taxon>Pseudomonadota</taxon>
        <taxon>Alphaproteobacteria</taxon>
        <taxon>Acetobacterales</taxon>
        <taxon>Elioraeaceae</taxon>
        <taxon>Elioraea</taxon>
    </lineage>
</organism>
<evidence type="ECO:0000313" key="9">
    <source>
        <dbReference type="Proteomes" id="UP000694001"/>
    </source>
</evidence>
<comment type="catalytic activity">
    <reaction evidence="6">
        <text>glycolate + A = glyoxylate + AH2</text>
        <dbReference type="Rhea" id="RHEA:21264"/>
        <dbReference type="ChEBI" id="CHEBI:13193"/>
        <dbReference type="ChEBI" id="CHEBI:17499"/>
        <dbReference type="ChEBI" id="CHEBI:29805"/>
        <dbReference type="ChEBI" id="CHEBI:36655"/>
        <dbReference type="EC" id="1.1.99.14"/>
    </reaction>
</comment>
<gene>
    <name evidence="8" type="primary">glcF</name>
    <name evidence="8" type="ORF">KO353_14775</name>
</gene>
<keyword evidence="6" id="KW-0249">Electron transport</keyword>
<dbReference type="EMBL" id="CP076448">
    <property type="protein sequence ID" value="QXM24486.1"/>
    <property type="molecule type" value="Genomic_DNA"/>
</dbReference>
<dbReference type="InterPro" id="IPR017896">
    <property type="entry name" value="4Fe4S_Fe-S-bd"/>
</dbReference>
<keyword evidence="9" id="KW-1185">Reference proteome</keyword>
<evidence type="ECO:0000256" key="1">
    <source>
        <dbReference type="ARBA" id="ARBA00022485"/>
    </source>
</evidence>
<keyword evidence="4 6" id="KW-0408">Iron</keyword>
<dbReference type="Pfam" id="PF13183">
    <property type="entry name" value="Fer4_8"/>
    <property type="match status" value="1"/>
</dbReference>
<dbReference type="GO" id="GO:0046872">
    <property type="term" value="F:metal ion binding"/>
    <property type="evidence" value="ECO:0007669"/>
    <property type="project" value="UniProtKB-KW"/>
</dbReference>
<dbReference type="KEGG" id="elio:KO353_14775"/>
<feature type="domain" description="4Fe-4S ferredoxin-type" evidence="7">
    <location>
        <begin position="66"/>
        <end position="96"/>
    </location>
</feature>
<comment type="catalytic activity">
    <reaction evidence="6">
        <text>(R)-lactate + A = pyruvate + AH2</text>
        <dbReference type="Rhea" id="RHEA:15089"/>
        <dbReference type="ChEBI" id="CHEBI:13193"/>
        <dbReference type="ChEBI" id="CHEBI:15361"/>
        <dbReference type="ChEBI" id="CHEBI:16004"/>
        <dbReference type="ChEBI" id="CHEBI:17499"/>
    </reaction>
</comment>
<comment type="cofactor">
    <cofactor evidence="6">
        <name>[4Fe-4S] cluster</name>
        <dbReference type="ChEBI" id="CHEBI:49883"/>
    </cofactor>
    <text evidence="6">Binds 2 [4Fe-4S] clusters.</text>
</comment>
<dbReference type="RefSeq" id="WP_218285543.1">
    <property type="nucleotide sequence ID" value="NZ_CP076448.1"/>
</dbReference>
<feature type="domain" description="4Fe-4S ferredoxin-type" evidence="7">
    <location>
        <begin position="14"/>
        <end position="44"/>
    </location>
</feature>